<keyword evidence="4 6" id="KW-0472">Membrane</keyword>
<feature type="region of interest" description="Disordered" evidence="5">
    <location>
        <begin position="581"/>
        <end position="600"/>
    </location>
</feature>
<proteinExistence type="predicted"/>
<feature type="transmembrane region" description="Helical" evidence="6">
    <location>
        <begin position="302"/>
        <end position="322"/>
    </location>
</feature>
<dbReference type="InterPro" id="IPR036513">
    <property type="entry name" value="STAS_dom_sf"/>
</dbReference>
<dbReference type="GO" id="GO:0055085">
    <property type="term" value="P:transmembrane transport"/>
    <property type="evidence" value="ECO:0007669"/>
    <property type="project" value="InterPro"/>
</dbReference>
<reference evidence="8" key="1">
    <citation type="submission" date="2022-11" db="UniProtKB">
        <authorList>
            <consortium name="EnsemblMetazoa"/>
        </authorList>
    </citation>
    <scope>IDENTIFICATION</scope>
</reference>
<dbReference type="PANTHER" id="PTHR11814">
    <property type="entry name" value="SULFATE TRANSPORTER"/>
    <property type="match status" value="1"/>
</dbReference>
<evidence type="ECO:0000259" key="7">
    <source>
        <dbReference type="PROSITE" id="PS50801"/>
    </source>
</evidence>
<keyword evidence="2 6" id="KW-0812">Transmembrane</keyword>
<dbReference type="NCBIfam" id="TIGR00815">
    <property type="entry name" value="sulP"/>
    <property type="match status" value="1"/>
</dbReference>
<dbReference type="InterPro" id="IPR001902">
    <property type="entry name" value="SLC26A/SulP_fam"/>
</dbReference>
<dbReference type="Pfam" id="PF01740">
    <property type="entry name" value="STAS"/>
    <property type="match status" value="1"/>
</dbReference>
<protein>
    <recommendedName>
        <fullName evidence="7">STAS domain-containing protein</fullName>
    </recommendedName>
</protein>
<organism evidence="8 9">
    <name type="scientific">Patiria miniata</name>
    <name type="common">Bat star</name>
    <name type="synonym">Asterina miniata</name>
    <dbReference type="NCBI Taxonomy" id="46514"/>
    <lineage>
        <taxon>Eukaryota</taxon>
        <taxon>Metazoa</taxon>
        <taxon>Echinodermata</taxon>
        <taxon>Eleutherozoa</taxon>
        <taxon>Asterozoa</taxon>
        <taxon>Asteroidea</taxon>
        <taxon>Valvatacea</taxon>
        <taxon>Valvatida</taxon>
        <taxon>Asterinidae</taxon>
        <taxon>Patiria</taxon>
    </lineage>
</organism>
<keyword evidence="9" id="KW-1185">Reference proteome</keyword>
<evidence type="ECO:0000256" key="4">
    <source>
        <dbReference type="ARBA" id="ARBA00023136"/>
    </source>
</evidence>
<dbReference type="AlphaFoldDB" id="A0A913ZAS8"/>
<evidence type="ECO:0000313" key="8">
    <source>
        <dbReference type="EnsemblMetazoa" id="XP_038048878.1"/>
    </source>
</evidence>
<feature type="domain" description="STAS" evidence="7">
    <location>
        <begin position="482"/>
        <end position="587"/>
    </location>
</feature>
<dbReference type="Gene3D" id="3.30.750.24">
    <property type="entry name" value="STAS domain"/>
    <property type="match status" value="1"/>
</dbReference>
<keyword evidence="3 6" id="KW-1133">Transmembrane helix</keyword>
<evidence type="ECO:0000256" key="2">
    <source>
        <dbReference type="ARBA" id="ARBA00022692"/>
    </source>
</evidence>
<feature type="transmembrane region" description="Helical" evidence="6">
    <location>
        <begin position="379"/>
        <end position="400"/>
    </location>
</feature>
<name>A0A913ZAS8_PATMI</name>
<feature type="transmembrane region" description="Helical" evidence="6">
    <location>
        <begin position="70"/>
        <end position="88"/>
    </location>
</feature>
<dbReference type="RefSeq" id="XP_038048878.1">
    <property type="nucleotide sequence ID" value="XM_038192950.1"/>
</dbReference>
<comment type="subcellular location">
    <subcellularLocation>
        <location evidence="1">Membrane</location>
        <topology evidence="1">Multi-pass membrane protein</topology>
    </subcellularLocation>
</comment>
<sequence length="600" mass="65740">MSSDQVQTKLKKAAWEYCFSVDVWKDRFPFTRWLPKYRPNKILNDIIAGLTVGLTVLPQALAYANIAKLPLVYGLYSAFVGSFMYCIFGMSKDITVGPTAIMSLLVADYGKPLDDGSEDALNDPTYAVLLAFFCGIIQIGMGILHLGFVTNYISSVVISGFTSASALTIGFGQIKNILGIRFHSEVFTLDLYNIFKHIGETKWADCTLGICCIVTLVALRMVKNKSQNSLNQLNSSSPWQRRVIWKTLWIIGTGRNAIVVIIASGVVYALISNDYDGYITITGNVTSGLPPFQLPDFQAPGILTYLRVGLIIVPLIGFLENIAIAKGFARQNGYRVESNQELIALGFCNMGGSFVSSYPTTGSFSRSAINSQSSVASPLGGLVTGSLVLLALAFLTPAFYYIPKAALAAVIIFSVFFMLDYQIVGHLWKIRKWELLTLIATFFPSLHLGVEYGTMIGIGVDLLMLLFPVAKPSYKVEQGNPLVIRFKQGLRYPAADRLQTVLDEEALLIDEPKSVILDMKHINAIDFSIAEELQDSAKAFEKAGKKLAVVNARSSVKKILDRTDIKSLPIYESVEVATERISATGPAPSPAEMEAFDTPL</sequence>
<evidence type="ECO:0000256" key="1">
    <source>
        <dbReference type="ARBA" id="ARBA00004141"/>
    </source>
</evidence>
<evidence type="ECO:0000313" key="9">
    <source>
        <dbReference type="Proteomes" id="UP000887568"/>
    </source>
</evidence>
<evidence type="ECO:0000256" key="3">
    <source>
        <dbReference type="ARBA" id="ARBA00022989"/>
    </source>
</evidence>
<dbReference type="SUPFAM" id="SSF52091">
    <property type="entry name" value="SpoIIaa-like"/>
    <property type="match status" value="1"/>
</dbReference>
<dbReference type="InterPro" id="IPR011547">
    <property type="entry name" value="SLC26A/SulP_dom"/>
</dbReference>
<evidence type="ECO:0000256" key="6">
    <source>
        <dbReference type="SAM" id="Phobius"/>
    </source>
</evidence>
<dbReference type="Proteomes" id="UP000887568">
    <property type="component" value="Unplaced"/>
</dbReference>
<dbReference type="InterPro" id="IPR002645">
    <property type="entry name" value="STAS_dom"/>
</dbReference>
<feature type="transmembrane region" description="Helical" evidence="6">
    <location>
        <begin position="407"/>
        <end position="428"/>
    </location>
</feature>
<feature type="transmembrane region" description="Helical" evidence="6">
    <location>
        <begin position="152"/>
        <end position="172"/>
    </location>
</feature>
<dbReference type="OrthoDB" id="288203at2759"/>
<dbReference type="PROSITE" id="PS50801">
    <property type="entry name" value="STAS"/>
    <property type="match status" value="1"/>
</dbReference>
<feature type="transmembrane region" description="Helical" evidence="6">
    <location>
        <begin position="126"/>
        <end position="146"/>
    </location>
</feature>
<feature type="transmembrane region" description="Helical" evidence="6">
    <location>
        <begin position="248"/>
        <end position="271"/>
    </location>
</feature>
<dbReference type="EnsemblMetazoa" id="XM_038192950.1">
    <property type="protein sequence ID" value="XP_038048878.1"/>
    <property type="gene ID" value="LOC119722695"/>
</dbReference>
<dbReference type="CDD" id="cd07042">
    <property type="entry name" value="STAS_SulP_like_sulfate_transporter"/>
    <property type="match status" value="1"/>
</dbReference>
<dbReference type="GO" id="GO:0016020">
    <property type="term" value="C:membrane"/>
    <property type="evidence" value="ECO:0007669"/>
    <property type="project" value="UniProtKB-SubCell"/>
</dbReference>
<evidence type="ECO:0000256" key="5">
    <source>
        <dbReference type="SAM" id="MobiDB-lite"/>
    </source>
</evidence>
<accession>A0A913ZAS8</accession>
<dbReference type="OMA" id="VWRSCQQ"/>
<dbReference type="GeneID" id="119722695"/>
<feature type="transmembrane region" description="Helical" evidence="6">
    <location>
        <begin position="42"/>
        <end position="64"/>
    </location>
</feature>
<dbReference type="Pfam" id="PF00916">
    <property type="entry name" value="Sulfate_transp"/>
    <property type="match status" value="1"/>
</dbReference>